<organism evidence="1 2">
    <name type="scientific">Gimesia maris</name>
    <dbReference type="NCBI Taxonomy" id="122"/>
    <lineage>
        <taxon>Bacteria</taxon>
        <taxon>Pseudomonadati</taxon>
        <taxon>Planctomycetota</taxon>
        <taxon>Planctomycetia</taxon>
        <taxon>Planctomycetales</taxon>
        <taxon>Planctomycetaceae</taxon>
        <taxon>Gimesia</taxon>
    </lineage>
</organism>
<dbReference type="Gene3D" id="2.130.10.10">
    <property type="entry name" value="YVTN repeat-like/Quinoprotein amine dehydrogenase"/>
    <property type="match status" value="2"/>
</dbReference>
<proteinExistence type="predicted"/>
<protein>
    <recommendedName>
        <fullName evidence="3">WD40 repeat domain-containing protein</fullName>
    </recommendedName>
</protein>
<evidence type="ECO:0008006" key="3">
    <source>
        <dbReference type="Google" id="ProtNLM"/>
    </source>
</evidence>
<dbReference type="AlphaFoldDB" id="A0A3D3RHA8"/>
<dbReference type="SUPFAM" id="SSF50978">
    <property type="entry name" value="WD40 repeat-like"/>
    <property type="match status" value="1"/>
</dbReference>
<dbReference type="InterPro" id="IPR036322">
    <property type="entry name" value="WD40_repeat_dom_sf"/>
</dbReference>
<sequence>MAKIFTTKIVPGSGTGLDSPAEFHPSGQWIATTGIQANHFTRIDCKTAITHTFGENPHPISTIAFDHSGDRLIAIDENKVSFWNVQSNAPLHCIYQNSTTMELPEDGVVPTLAINGDLFWIFGLNEWTLWSTKKCELLMSLKVAAGERVLRVGHTSSKIPFAITYDEENRNHPTPTLSTVNLQSQDIESRIALDEWVDVLISLDGKTAVLQSSSNTIDVWDMKAGRNLHSIQNVRLGLHPSFVANHRQIVTHPIEKNDSLWCWIELIDVFSKDRIRFDSLSPFRPRISCSPYANLLVTVANDNRHPIDSTCFWDSETGKLIAETTGHLGHPFFSPCGKWFATVSNNACEETAVNHQPGGTVRITKLELN</sequence>
<dbReference type="InterPro" id="IPR015943">
    <property type="entry name" value="WD40/YVTN_repeat-like_dom_sf"/>
</dbReference>
<dbReference type="PANTHER" id="PTHR19879:SF9">
    <property type="entry name" value="TRANSCRIPTION INITIATION FACTOR TFIID SUBUNIT 5"/>
    <property type="match status" value="1"/>
</dbReference>
<name>A0A3D3RHA8_9PLAN</name>
<gene>
    <name evidence="1" type="ORF">DIT97_32455</name>
</gene>
<comment type="caution">
    <text evidence="1">The sequence shown here is derived from an EMBL/GenBank/DDBJ whole genome shotgun (WGS) entry which is preliminary data.</text>
</comment>
<evidence type="ECO:0000313" key="1">
    <source>
        <dbReference type="EMBL" id="HCO27482.1"/>
    </source>
</evidence>
<dbReference type="Proteomes" id="UP000263642">
    <property type="component" value="Unassembled WGS sequence"/>
</dbReference>
<reference evidence="1 2" key="1">
    <citation type="journal article" date="2018" name="Nat. Biotechnol.">
        <title>A standardized bacterial taxonomy based on genome phylogeny substantially revises the tree of life.</title>
        <authorList>
            <person name="Parks D.H."/>
            <person name="Chuvochina M."/>
            <person name="Waite D.W."/>
            <person name="Rinke C."/>
            <person name="Skarshewski A."/>
            <person name="Chaumeil P.A."/>
            <person name="Hugenholtz P."/>
        </authorList>
    </citation>
    <scope>NUCLEOTIDE SEQUENCE [LARGE SCALE GENOMIC DNA]</scope>
    <source>
        <strain evidence="1">UBA9375</strain>
    </source>
</reference>
<dbReference type="EMBL" id="DQAY01000200">
    <property type="protein sequence ID" value="HCO27482.1"/>
    <property type="molecule type" value="Genomic_DNA"/>
</dbReference>
<dbReference type="PANTHER" id="PTHR19879">
    <property type="entry name" value="TRANSCRIPTION INITIATION FACTOR TFIID"/>
    <property type="match status" value="1"/>
</dbReference>
<evidence type="ECO:0000313" key="2">
    <source>
        <dbReference type="Proteomes" id="UP000263642"/>
    </source>
</evidence>
<accession>A0A3D3RHA8</accession>